<keyword evidence="3" id="KW-1185">Reference proteome</keyword>
<dbReference type="AlphaFoldDB" id="A0A0N1P0P9"/>
<dbReference type="Proteomes" id="UP000038010">
    <property type="component" value="Unassembled WGS sequence"/>
</dbReference>
<dbReference type="VEuPathDB" id="FungiDB:AB675_10798"/>
<organism evidence="2 3">
    <name type="scientific">Cyphellophora attinorum</name>
    <dbReference type="NCBI Taxonomy" id="1664694"/>
    <lineage>
        <taxon>Eukaryota</taxon>
        <taxon>Fungi</taxon>
        <taxon>Dikarya</taxon>
        <taxon>Ascomycota</taxon>
        <taxon>Pezizomycotina</taxon>
        <taxon>Eurotiomycetes</taxon>
        <taxon>Chaetothyriomycetidae</taxon>
        <taxon>Chaetothyriales</taxon>
        <taxon>Cyphellophoraceae</taxon>
        <taxon>Cyphellophora</taxon>
    </lineage>
</organism>
<sequence length="232" mass="25288">MDHLSRLAWLHGWYPPSYFLPTTENSVNTSNAKRDADMTQPSGLLDPSKVPLLASSVRDIFYVYGEEHAWELTPHIFRGAVSNGNGEDSLAERGKGSAKLGWSHARMSELKANTEVWSGILARGTEVGMETPTVMLSIGERGGAGEGFARFCGVVEVESLPPDGGSVLLGDEEDEDDDLPVAGSDDHEDDDERKSSSSEGEEDEIDWDADSDEGNEVWKTPFERRIAVGMAL</sequence>
<dbReference type="EMBL" id="LFJN01000011">
    <property type="protein sequence ID" value="KPI40840.1"/>
    <property type="molecule type" value="Genomic_DNA"/>
</dbReference>
<accession>A0A0N1P0P9</accession>
<feature type="compositionally biased region" description="Acidic residues" evidence="1">
    <location>
        <begin position="199"/>
        <end position="215"/>
    </location>
</feature>
<dbReference type="RefSeq" id="XP_018000803.1">
    <property type="nucleotide sequence ID" value="XM_018139592.1"/>
</dbReference>
<comment type="caution">
    <text evidence="2">The sequence shown here is derived from an EMBL/GenBank/DDBJ whole genome shotgun (WGS) entry which is preliminary data.</text>
</comment>
<evidence type="ECO:0000256" key="1">
    <source>
        <dbReference type="SAM" id="MobiDB-lite"/>
    </source>
</evidence>
<feature type="compositionally biased region" description="Acidic residues" evidence="1">
    <location>
        <begin position="170"/>
        <end position="179"/>
    </location>
</feature>
<evidence type="ECO:0000313" key="2">
    <source>
        <dbReference type="EMBL" id="KPI40840.1"/>
    </source>
</evidence>
<proteinExistence type="predicted"/>
<protein>
    <submittedName>
        <fullName evidence="2">Uncharacterized protein</fullName>
    </submittedName>
</protein>
<feature type="region of interest" description="Disordered" evidence="1">
    <location>
        <begin position="162"/>
        <end position="218"/>
    </location>
</feature>
<evidence type="ECO:0000313" key="3">
    <source>
        <dbReference type="Proteomes" id="UP000038010"/>
    </source>
</evidence>
<reference evidence="2 3" key="1">
    <citation type="submission" date="2015-06" db="EMBL/GenBank/DDBJ databases">
        <title>Draft genome of the ant-associated black yeast Phialophora attae CBS 131958.</title>
        <authorList>
            <person name="Moreno L.F."/>
            <person name="Stielow B.J."/>
            <person name="de Hoog S."/>
            <person name="Vicente V.A."/>
            <person name="Weiss V.A."/>
            <person name="de Vries M."/>
            <person name="Cruz L.M."/>
            <person name="Souza E.M."/>
        </authorList>
    </citation>
    <scope>NUCLEOTIDE SEQUENCE [LARGE SCALE GENOMIC DNA]</scope>
    <source>
        <strain evidence="2 3">CBS 131958</strain>
    </source>
</reference>
<gene>
    <name evidence="2" type="ORF">AB675_10798</name>
</gene>
<name>A0A0N1P0P9_9EURO</name>
<dbReference type="GeneID" id="28731472"/>